<dbReference type="EMBL" id="BK032514">
    <property type="protein sequence ID" value="DAF45575.1"/>
    <property type="molecule type" value="Genomic_DNA"/>
</dbReference>
<organism evidence="1">
    <name type="scientific">Siphoviridae sp. ctBLh2</name>
    <dbReference type="NCBI Taxonomy" id="2827803"/>
    <lineage>
        <taxon>Viruses</taxon>
        <taxon>Duplodnaviria</taxon>
        <taxon>Heunggongvirae</taxon>
        <taxon>Uroviricota</taxon>
        <taxon>Caudoviricetes</taxon>
    </lineage>
</organism>
<sequence>MHADEAEVLAVGRARRGLPVERFERGGLERSCVGDAEDVVVCHSRSSVCGIRRTVRSACRNTVAKIRKIPDRAIRRRLPAAERRQAAVKTAPLRSSCPEPAAAAVVGCRNRSCGTVRLLFRLGCEHHVHLLAVELGHHLHLGHLLEVGGKAQQEDFTLLLEDDRATAEEDIGLDLRALLEEVHGVLELEVVVVVVGLGTETDLLDGHLRLVGLQLFGLLLLLVEELLVVGNAADGRIRLGRDLDEVQFHLVRKAQSVADRHDLRLFHVVSDDAYFGSRDLFVDAVRILLFGQSASEAVVRCRFRSVIPGVERPRREWFRCCDSCKVLVNIK</sequence>
<name>A0A8S5S4F8_9CAUD</name>
<reference evidence="1" key="1">
    <citation type="journal article" date="2021" name="Proc. Natl. Acad. Sci. U.S.A.">
        <title>A Catalog of Tens of Thousands of Viruses from Human Metagenomes Reveals Hidden Associations with Chronic Diseases.</title>
        <authorList>
            <person name="Tisza M.J."/>
            <person name="Buck C.B."/>
        </authorList>
    </citation>
    <scope>NUCLEOTIDE SEQUENCE</scope>
    <source>
        <strain evidence="1">CtBLh2</strain>
    </source>
</reference>
<proteinExistence type="predicted"/>
<evidence type="ECO:0000313" key="1">
    <source>
        <dbReference type="EMBL" id="DAF45575.1"/>
    </source>
</evidence>
<accession>A0A8S5S4F8</accession>
<protein>
    <submittedName>
        <fullName evidence="1">Uncharacterized protein</fullName>
    </submittedName>
</protein>